<dbReference type="Proteomes" id="UP000013783">
    <property type="component" value="Unassembled WGS sequence"/>
</dbReference>
<comment type="caution">
    <text evidence="2">The sequence shown here is derived from an EMBL/GenBank/DDBJ whole genome shotgun (WGS) entry which is preliminary data.</text>
</comment>
<feature type="transmembrane region" description="Helical" evidence="1">
    <location>
        <begin position="29"/>
        <end position="50"/>
    </location>
</feature>
<dbReference type="OrthoDB" id="5244771at2"/>
<sequence length="170" mass="20573">MKDQENRHEEEKRFVSDHFFEKGHWWNKFYIGLLTIVGWIAVFIPIYWTVSSTLLKNDSKFYHVWNDRTGEAIYYHTGFLFLVSLAVISVGILFLTLHNNYRINHHEKVKQLYDDEELQVRKTALNEFYTERFGPKETRHATRYYSVPENKNFDDATIRELYKETEQHDD</sequence>
<keyword evidence="5" id="KW-1185">Reference proteome</keyword>
<dbReference type="AlphaFoldDB" id="R2QV22"/>
<evidence type="ECO:0000313" key="3">
    <source>
        <dbReference type="EMBL" id="EOT70354.1"/>
    </source>
</evidence>
<dbReference type="EMBL" id="ASWA01000002">
    <property type="protein sequence ID" value="EOT70354.1"/>
    <property type="molecule type" value="Genomic_DNA"/>
</dbReference>
<protein>
    <submittedName>
        <fullName evidence="2">Uncharacterized protein</fullName>
    </submittedName>
</protein>
<evidence type="ECO:0000313" key="4">
    <source>
        <dbReference type="Proteomes" id="UP000013783"/>
    </source>
</evidence>
<evidence type="ECO:0000256" key="1">
    <source>
        <dbReference type="SAM" id="Phobius"/>
    </source>
</evidence>
<gene>
    <name evidence="3" type="ORF">I585_01834</name>
    <name evidence="2" type="ORF">UAI_03905</name>
</gene>
<keyword evidence="1" id="KW-1133">Transmembrane helix</keyword>
<keyword evidence="1" id="KW-0472">Membrane</keyword>
<evidence type="ECO:0000313" key="5">
    <source>
        <dbReference type="Proteomes" id="UP000014148"/>
    </source>
</evidence>
<evidence type="ECO:0000313" key="2">
    <source>
        <dbReference type="EMBL" id="EOH72321.1"/>
    </source>
</evidence>
<feature type="transmembrane region" description="Helical" evidence="1">
    <location>
        <begin position="73"/>
        <end position="97"/>
    </location>
</feature>
<dbReference type="RefSeq" id="WP_010742678.1">
    <property type="nucleotide sequence ID" value="NZ_KB946253.1"/>
</dbReference>
<proteinExistence type="predicted"/>
<reference evidence="3 5" key="2">
    <citation type="submission" date="2013-03" db="EMBL/GenBank/DDBJ databases">
        <title>The Genome Sequence of Enterococcus malodoratus ATCC_43197 (PacBio/Illumina hybrid assembly).</title>
        <authorList>
            <consortium name="The Broad Institute Genomics Platform"/>
            <consortium name="The Broad Institute Genome Sequencing Center for Infectious Disease"/>
            <person name="Earl A."/>
            <person name="Russ C."/>
            <person name="Gilmore M."/>
            <person name="Surin D."/>
            <person name="Walker B."/>
            <person name="Young S."/>
            <person name="Zeng Q."/>
            <person name="Gargeya S."/>
            <person name="Fitzgerald M."/>
            <person name="Haas B."/>
            <person name="Abouelleil A."/>
            <person name="Allen A.W."/>
            <person name="Alvarado L."/>
            <person name="Arachchi H.M."/>
            <person name="Berlin A.M."/>
            <person name="Chapman S.B."/>
            <person name="Gainer-Dewar J."/>
            <person name="Goldberg J."/>
            <person name="Griggs A."/>
            <person name="Gujja S."/>
            <person name="Hansen M."/>
            <person name="Howarth C."/>
            <person name="Imamovic A."/>
            <person name="Ireland A."/>
            <person name="Larimer J."/>
            <person name="McCowan C."/>
            <person name="Murphy C."/>
            <person name="Pearson M."/>
            <person name="Poon T.W."/>
            <person name="Priest M."/>
            <person name="Roberts A."/>
            <person name="Saif S."/>
            <person name="Shea T."/>
            <person name="Sisk P."/>
            <person name="Sykes S."/>
            <person name="Wortman J."/>
            <person name="Nusbaum C."/>
            <person name="Birren B."/>
        </authorList>
    </citation>
    <scope>NUCLEOTIDE SEQUENCE [LARGE SCALE GENOMIC DNA]</scope>
    <source>
        <strain evidence="3 5">ATCC 43197</strain>
    </source>
</reference>
<dbReference type="STRING" id="71451.RV07_GL002746"/>
<reference evidence="2 4" key="1">
    <citation type="submission" date="2013-02" db="EMBL/GenBank/DDBJ databases">
        <title>The Genome Sequence of Enterococcus malodoratus ATCC_43197.</title>
        <authorList>
            <consortium name="The Broad Institute Genome Sequencing Platform"/>
            <consortium name="The Broad Institute Genome Sequencing Center for Infectious Disease"/>
            <person name="Earl A.M."/>
            <person name="Gilmore M.S."/>
            <person name="Lebreton F."/>
            <person name="Walker B."/>
            <person name="Young S.K."/>
            <person name="Zeng Q."/>
            <person name="Gargeya S."/>
            <person name="Fitzgerald M."/>
            <person name="Haas B."/>
            <person name="Abouelleil A."/>
            <person name="Alvarado L."/>
            <person name="Arachchi H.M."/>
            <person name="Berlin A.M."/>
            <person name="Chapman S.B."/>
            <person name="Dewar J."/>
            <person name="Goldberg J."/>
            <person name="Griggs A."/>
            <person name="Gujja S."/>
            <person name="Hansen M."/>
            <person name="Howarth C."/>
            <person name="Imamovic A."/>
            <person name="Larimer J."/>
            <person name="McCowan C."/>
            <person name="Murphy C."/>
            <person name="Neiman D."/>
            <person name="Pearson M."/>
            <person name="Priest M."/>
            <person name="Roberts A."/>
            <person name="Saif S."/>
            <person name="Shea T."/>
            <person name="Sisk P."/>
            <person name="Sykes S."/>
            <person name="Wortman J."/>
            <person name="Nusbaum C."/>
            <person name="Birren B."/>
        </authorList>
    </citation>
    <scope>NUCLEOTIDE SEQUENCE [LARGE SCALE GENOMIC DNA]</scope>
    <source>
        <strain evidence="2 4">ATCC 43197</strain>
    </source>
</reference>
<dbReference type="eggNOG" id="ENOG5032ZEG">
    <property type="taxonomic scope" value="Bacteria"/>
</dbReference>
<accession>R2QV22</accession>
<dbReference type="PATRIC" id="fig|1158601.3.peg.3873"/>
<dbReference type="Proteomes" id="UP000014148">
    <property type="component" value="Unassembled WGS sequence"/>
</dbReference>
<organism evidence="2 4">
    <name type="scientific">Enterococcus malodoratus ATCC 43197</name>
    <dbReference type="NCBI Taxonomy" id="1158601"/>
    <lineage>
        <taxon>Bacteria</taxon>
        <taxon>Bacillati</taxon>
        <taxon>Bacillota</taxon>
        <taxon>Bacilli</taxon>
        <taxon>Lactobacillales</taxon>
        <taxon>Enterococcaceae</taxon>
        <taxon>Enterococcus</taxon>
    </lineage>
</organism>
<dbReference type="EMBL" id="AJAK01000030">
    <property type="protein sequence ID" value="EOH72321.1"/>
    <property type="molecule type" value="Genomic_DNA"/>
</dbReference>
<name>R2QV22_9ENTE</name>
<keyword evidence="1" id="KW-0812">Transmembrane</keyword>